<keyword evidence="10" id="KW-0675">Receptor</keyword>
<evidence type="ECO:0000256" key="1">
    <source>
        <dbReference type="ARBA" id="ARBA00004613"/>
    </source>
</evidence>
<dbReference type="PANTHER" id="PTHR23097">
    <property type="entry name" value="TUMOR NECROSIS FACTOR RECEPTOR SUPERFAMILY MEMBER"/>
    <property type="match status" value="1"/>
</dbReference>
<sequence length="141" mass="16328">MTTYCSGTTPTVCAPCRDHHFTELWNYLPRCLYCTNLCTEQQEVETECTATSNRVCRCKDGFYMRWDSYIHRSEDGTLPKQRGPLMDQIRAWLTRAPEEQLKTLPKMLKASPLRSLTGKLETMFNEIKQQSPNCTLPLLDV</sequence>
<feature type="disulfide bond" evidence="8">
    <location>
        <begin position="16"/>
        <end position="31"/>
    </location>
</feature>
<accession>A0A4Z2IPT2</accession>
<evidence type="ECO:0000313" key="10">
    <source>
        <dbReference type="EMBL" id="TNN79979.1"/>
    </source>
</evidence>
<evidence type="ECO:0000259" key="9">
    <source>
        <dbReference type="PROSITE" id="PS50050"/>
    </source>
</evidence>
<comment type="caution">
    <text evidence="10">The sequence shown here is derived from an EMBL/GenBank/DDBJ whole genome shotgun (WGS) entry which is preliminary data.</text>
</comment>
<feature type="disulfide bond" evidence="8">
    <location>
        <begin position="38"/>
        <end position="56"/>
    </location>
</feature>
<dbReference type="PANTHER" id="PTHR23097:SF90">
    <property type="entry name" value="TUMOR NECROSIS FACTOR RECEPTOR SUPERFAMILY MEMBER 11B"/>
    <property type="match status" value="1"/>
</dbReference>
<feature type="repeat" description="TNFR-Cys" evidence="8">
    <location>
        <begin position="15"/>
        <end position="56"/>
    </location>
</feature>
<comment type="subcellular location">
    <subcellularLocation>
        <location evidence="1">Secreted</location>
    </subcellularLocation>
</comment>
<keyword evidence="7" id="KW-0325">Glycoprotein</keyword>
<dbReference type="EMBL" id="SRLO01000059">
    <property type="protein sequence ID" value="TNN79979.1"/>
    <property type="molecule type" value="Genomic_DNA"/>
</dbReference>
<gene>
    <name evidence="10" type="primary">TNFRSF6B</name>
    <name evidence="10" type="ORF">EYF80_009796</name>
</gene>
<keyword evidence="3" id="KW-0053">Apoptosis</keyword>
<dbReference type="InterPro" id="IPR048522">
    <property type="entry name" value="Death_3_fish"/>
</dbReference>
<keyword evidence="6 8" id="KW-1015">Disulfide bond</keyword>
<evidence type="ECO:0000256" key="2">
    <source>
        <dbReference type="ARBA" id="ARBA00022525"/>
    </source>
</evidence>
<reference evidence="10 11" key="1">
    <citation type="submission" date="2019-03" db="EMBL/GenBank/DDBJ databases">
        <title>First draft genome of Liparis tanakae, snailfish: a comprehensive survey of snailfish specific genes.</title>
        <authorList>
            <person name="Kim W."/>
            <person name="Song I."/>
            <person name="Jeong J.-H."/>
            <person name="Kim D."/>
            <person name="Kim S."/>
            <person name="Ryu S."/>
            <person name="Song J.Y."/>
            <person name="Lee S.K."/>
        </authorList>
    </citation>
    <scope>NUCLEOTIDE SEQUENCE [LARGE SCALE GENOMIC DNA]</scope>
    <source>
        <tissue evidence="10">Muscle</tissue>
    </source>
</reference>
<keyword evidence="2" id="KW-0964">Secreted</keyword>
<keyword evidence="11" id="KW-1185">Reference proteome</keyword>
<evidence type="ECO:0000256" key="4">
    <source>
        <dbReference type="ARBA" id="ARBA00022729"/>
    </source>
</evidence>
<dbReference type="Pfam" id="PF00020">
    <property type="entry name" value="TNFR_c6"/>
    <property type="match status" value="1"/>
</dbReference>
<evidence type="ECO:0000313" key="11">
    <source>
        <dbReference type="Proteomes" id="UP000314294"/>
    </source>
</evidence>
<keyword evidence="5" id="KW-0677">Repeat</keyword>
<organism evidence="10 11">
    <name type="scientific">Liparis tanakae</name>
    <name type="common">Tanaka's snailfish</name>
    <dbReference type="NCBI Taxonomy" id="230148"/>
    <lineage>
        <taxon>Eukaryota</taxon>
        <taxon>Metazoa</taxon>
        <taxon>Chordata</taxon>
        <taxon>Craniata</taxon>
        <taxon>Vertebrata</taxon>
        <taxon>Euteleostomi</taxon>
        <taxon>Actinopterygii</taxon>
        <taxon>Neopterygii</taxon>
        <taxon>Teleostei</taxon>
        <taxon>Neoteleostei</taxon>
        <taxon>Acanthomorphata</taxon>
        <taxon>Eupercaria</taxon>
        <taxon>Perciformes</taxon>
        <taxon>Cottioidei</taxon>
        <taxon>Cottales</taxon>
        <taxon>Liparidae</taxon>
        <taxon>Liparis</taxon>
    </lineage>
</organism>
<keyword evidence="4" id="KW-0732">Signal</keyword>
<evidence type="ECO:0000256" key="7">
    <source>
        <dbReference type="ARBA" id="ARBA00023180"/>
    </source>
</evidence>
<dbReference type="PROSITE" id="PS50050">
    <property type="entry name" value="TNFR_NGFR_2"/>
    <property type="match status" value="1"/>
</dbReference>
<dbReference type="OrthoDB" id="9990004at2759"/>
<evidence type="ECO:0000256" key="5">
    <source>
        <dbReference type="ARBA" id="ARBA00022737"/>
    </source>
</evidence>
<dbReference type="InterPro" id="IPR001368">
    <property type="entry name" value="TNFR/NGFR_Cys_rich_reg"/>
</dbReference>
<dbReference type="Proteomes" id="UP000314294">
    <property type="component" value="Unassembled WGS sequence"/>
</dbReference>
<name>A0A4Z2IPT2_9TELE</name>
<dbReference type="Gene3D" id="2.10.50.10">
    <property type="entry name" value="Tumor Necrosis Factor Receptor, subunit A, domain 2"/>
    <property type="match status" value="2"/>
</dbReference>
<dbReference type="SMART" id="SM00208">
    <property type="entry name" value="TNFR"/>
    <property type="match status" value="1"/>
</dbReference>
<proteinExistence type="predicted"/>
<evidence type="ECO:0000256" key="8">
    <source>
        <dbReference type="PROSITE-ProRule" id="PRU00206"/>
    </source>
</evidence>
<comment type="caution">
    <text evidence="8">Lacks conserved residue(s) required for the propagation of feature annotation.</text>
</comment>
<evidence type="ECO:0000256" key="6">
    <source>
        <dbReference type="ARBA" id="ARBA00023157"/>
    </source>
</evidence>
<evidence type="ECO:0000256" key="3">
    <source>
        <dbReference type="ARBA" id="ARBA00022703"/>
    </source>
</evidence>
<dbReference type="InterPro" id="IPR052459">
    <property type="entry name" value="TNFRSF_decoy_receptor"/>
</dbReference>
<dbReference type="AlphaFoldDB" id="A0A4Z2IPT2"/>
<dbReference type="SUPFAM" id="SSF57586">
    <property type="entry name" value="TNF receptor-like"/>
    <property type="match status" value="2"/>
</dbReference>
<feature type="domain" description="TNFR-Cys" evidence="9">
    <location>
        <begin position="15"/>
        <end position="56"/>
    </location>
</feature>
<dbReference type="GO" id="GO:0005576">
    <property type="term" value="C:extracellular region"/>
    <property type="evidence" value="ECO:0007669"/>
    <property type="project" value="UniProtKB-SubCell"/>
</dbReference>
<dbReference type="GO" id="GO:0006915">
    <property type="term" value="P:apoptotic process"/>
    <property type="evidence" value="ECO:0007669"/>
    <property type="project" value="UniProtKB-KW"/>
</dbReference>
<dbReference type="Pfam" id="PF21733">
    <property type="entry name" value="Death_3"/>
    <property type="match status" value="1"/>
</dbReference>
<protein>
    <submittedName>
        <fullName evidence="10">Tumor necrosis factor receptor superfamily member 6B</fullName>
    </submittedName>
</protein>